<evidence type="ECO:0000313" key="2">
    <source>
        <dbReference type="EMBL" id="CAB3379905.1"/>
    </source>
</evidence>
<dbReference type="Proteomes" id="UP000494165">
    <property type="component" value="Unassembled WGS sequence"/>
</dbReference>
<dbReference type="GO" id="GO:0106300">
    <property type="term" value="P:protein-DNA covalent cross-linking repair"/>
    <property type="evidence" value="ECO:0007669"/>
    <property type="project" value="TreeGrafter"/>
</dbReference>
<sequence length="252" mass="29535">MWNFFLSFYYNKDDPNSANNQEFIRDILEPQDYEPYLAAGCFAVFCLALLAYSGLFRKITVETNYNLRPKLTFAYIFDFGGYREATIKLDEYRLLYPRLPRITILYNSPLYPQSNRDLVRSPTFATGLVVSEGTYEVTENIYVKLKELGFNFSTIPDDCFSVSTQFVHHNYLSLVIASLLIFKPLVKFVREKNLCAHPLVQVDKNSTLYFYAPLGYQFDYYVREASDYYGISLVHKMNRIRILTDFGHRKEN</sequence>
<dbReference type="AlphaFoldDB" id="A0A8S1DPJ5"/>
<dbReference type="GO" id="GO:0005789">
    <property type="term" value="C:endoplasmic reticulum membrane"/>
    <property type="evidence" value="ECO:0007669"/>
    <property type="project" value="TreeGrafter"/>
</dbReference>
<dbReference type="OrthoDB" id="2140079at2759"/>
<organism evidence="2 3">
    <name type="scientific">Cloeon dipterum</name>
    <dbReference type="NCBI Taxonomy" id="197152"/>
    <lineage>
        <taxon>Eukaryota</taxon>
        <taxon>Metazoa</taxon>
        <taxon>Ecdysozoa</taxon>
        <taxon>Arthropoda</taxon>
        <taxon>Hexapoda</taxon>
        <taxon>Insecta</taxon>
        <taxon>Pterygota</taxon>
        <taxon>Palaeoptera</taxon>
        <taxon>Ephemeroptera</taxon>
        <taxon>Pisciforma</taxon>
        <taxon>Baetidae</taxon>
        <taxon>Cloeon</taxon>
    </lineage>
</organism>
<dbReference type="GO" id="GO:0061709">
    <property type="term" value="P:reticulophagy"/>
    <property type="evidence" value="ECO:0007669"/>
    <property type="project" value="TreeGrafter"/>
</dbReference>
<dbReference type="GO" id="GO:0005657">
    <property type="term" value="C:replication fork"/>
    <property type="evidence" value="ECO:0007669"/>
    <property type="project" value="TreeGrafter"/>
</dbReference>
<keyword evidence="1" id="KW-1133">Transmembrane helix</keyword>
<dbReference type="GO" id="GO:0000421">
    <property type="term" value="C:autophagosome membrane"/>
    <property type="evidence" value="ECO:0007669"/>
    <property type="project" value="TreeGrafter"/>
</dbReference>
<reference evidence="2 3" key="1">
    <citation type="submission" date="2020-04" db="EMBL/GenBank/DDBJ databases">
        <authorList>
            <person name="Alioto T."/>
            <person name="Alioto T."/>
            <person name="Gomez Garrido J."/>
        </authorList>
    </citation>
    <scope>NUCLEOTIDE SEQUENCE [LARGE SCALE GENOMIC DNA]</scope>
</reference>
<name>A0A8S1DPJ5_9INSE</name>
<feature type="transmembrane region" description="Helical" evidence="1">
    <location>
        <begin position="36"/>
        <end position="55"/>
    </location>
</feature>
<keyword evidence="3" id="KW-1185">Reference proteome</keyword>
<accession>A0A8S1DPJ5</accession>
<comment type="caution">
    <text evidence="2">The sequence shown here is derived from an EMBL/GenBank/DDBJ whole genome shotgun (WGS) entry which is preliminary data.</text>
</comment>
<gene>
    <name evidence="2" type="ORF">CLODIP_2_CD00052</name>
</gene>
<keyword evidence="1" id="KW-0472">Membrane</keyword>
<dbReference type="GO" id="GO:0005634">
    <property type="term" value="C:nucleus"/>
    <property type="evidence" value="ECO:0007669"/>
    <property type="project" value="TreeGrafter"/>
</dbReference>
<protein>
    <submittedName>
        <fullName evidence="2">Uncharacterized protein</fullName>
    </submittedName>
</protein>
<dbReference type="EMBL" id="CADEPI010000196">
    <property type="protein sequence ID" value="CAB3379905.1"/>
    <property type="molecule type" value="Genomic_DNA"/>
</dbReference>
<dbReference type="PANTHER" id="PTHR15949">
    <property type="entry name" value="TESTIS-EXPRESSED PROTEIN 264"/>
    <property type="match status" value="1"/>
</dbReference>
<keyword evidence="1" id="KW-0812">Transmembrane</keyword>
<proteinExistence type="predicted"/>
<evidence type="ECO:0000313" key="3">
    <source>
        <dbReference type="Proteomes" id="UP000494165"/>
    </source>
</evidence>
<dbReference type="PANTHER" id="PTHR15949:SF3">
    <property type="entry name" value="TESTIS-EXPRESSED PROTEIN 264"/>
    <property type="match status" value="1"/>
</dbReference>
<evidence type="ECO:0000256" key="1">
    <source>
        <dbReference type="SAM" id="Phobius"/>
    </source>
</evidence>